<proteinExistence type="predicted"/>
<dbReference type="Proteomes" id="UP000030012">
    <property type="component" value="Unassembled WGS sequence"/>
</dbReference>
<evidence type="ECO:0000313" key="3">
    <source>
        <dbReference type="Proteomes" id="UP000030012"/>
    </source>
</evidence>
<feature type="domain" description="Putative component of 'biosynthetic module'" evidence="1">
    <location>
        <begin position="55"/>
        <end position="309"/>
    </location>
</feature>
<evidence type="ECO:0000313" key="2">
    <source>
        <dbReference type="EMBL" id="KGM97540.1"/>
    </source>
</evidence>
<gene>
    <name evidence="2" type="ORF">Z968_03200</name>
</gene>
<protein>
    <recommendedName>
        <fullName evidence="1">Putative component of 'biosynthetic module' domain-containing protein</fullName>
    </recommendedName>
</protein>
<sequence>MSNNDKFKEQYTKTRTETQAFKASEELNEILHDEESGCYKPWQFINYNIKKDTLKTTYDEIVLWGTQEAMIRPGWNVENKEVTIPNLFSKVIGVNENIKEYKNEINTLIQQENTLFYKKFPINRKRFPKDMNRVYKSLLDVRGRIDKEKLMTSEHWKYSKMNPVLQNRIADKIVEFSEISSFWKYRNFSIKLRMSLINKILDFISSLIYDGGRSERIMRISIFTVLTNLNDEILSLLQNFDYPMKVPKIIIYNNNNKRNLTFADAITLMFMNSMGIDIVIYNPTGTSDIENYVKEENYDIHRLYETRDSLPFWRFFNW</sequence>
<accession>A0A0A0ID60</accession>
<dbReference type="AlphaFoldDB" id="A0A0A0ID60"/>
<name>A0A0A0ID60_CLONO</name>
<organism evidence="2 3">
    <name type="scientific">Clostridium novyi A str. 4552</name>
    <dbReference type="NCBI Taxonomy" id="1444289"/>
    <lineage>
        <taxon>Bacteria</taxon>
        <taxon>Bacillati</taxon>
        <taxon>Bacillota</taxon>
        <taxon>Clostridia</taxon>
        <taxon>Eubacteriales</taxon>
        <taxon>Clostridiaceae</taxon>
        <taxon>Clostridium</taxon>
    </lineage>
</organism>
<evidence type="ECO:0000259" key="1">
    <source>
        <dbReference type="Pfam" id="PF14266"/>
    </source>
</evidence>
<dbReference type="Pfam" id="PF14266">
    <property type="entry name" value="YceG_bac"/>
    <property type="match status" value="1"/>
</dbReference>
<dbReference type="OrthoDB" id="2421008at2"/>
<dbReference type="EMBL" id="JENJ01000009">
    <property type="protein sequence ID" value="KGM97540.1"/>
    <property type="molecule type" value="Genomic_DNA"/>
</dbReference>
<reference evidence="2 3" key="1">
    <citation type="submission" date="2014-01" db="EMBL/GenBank/DDBJ databases">
        <title>Plasmidome dynamics in the species complex Clostridium novyi sensu lato converts strains of independent lineages into distinctly different pathogens.</title>
        <authorList>
            <person name="Skarin H."/>
            <person name="Segerman B."/>
        </authorList>
    </citation>
    <scope>NUCLEOTIDE SEQUENCE [LARGE SCALE GENOMIC DNA]</scope>
    <source>
        <strain evidence="2 3">4552</strain>
    </source>
</reference>
<comment type="caution">
    <text evidence="2">The sequence shown here is derived from an EMBL/GenBank/DDBJ whole genome shotgun (WGS) entry which is preliminary data.</text>
</comment>
<dbReference type="RefSeq" id="WP_039253184.1">
    <property type="nucleotide sequence ID" value="NZ_JENJ01000009.1"/>
</dbReference>
<dbReference type="InterPro" id="IPR025647">
    <property type="entry name" value="YceG_bac"/>
</dbReference>